<dbReference type="GO" id="GO:0000976">
    <property type="term" value="F:transcription cis-regulatory region binding"/>
    <property type="evidence" value="ECO:0007669"/>
    <property type="project" value="TreeGrafter"/>
</dbReference>
<dbReference type="STRING" id="1213859.L2FKT4"/>
<name>L2FKT4_COLFN</name>
<reference evidence="3" key="1">
    <citation type="submission" date="2012-08" db="EMBL/GenBank/DDBJ databases">
        <title>Genome analysis of Colletotrichum orbiculare and Colletotrichum fructicola.</title>
        <authorList>
            <person name="Gan P.H.P."/>
            <person name="Ikeda K."/>
            <person name="Irieda H."/>
            <person name="Narusaka M."/>
            <person name="O'Connell R.J."/>
            <person name="Narusaka Y."/>
            <person name="Takano Y."/>
            <person name="Kubo Y."/>
            <person name="Shirasu K."/>
        </authorList>
    </citation>
    <scope>NUCLEOTIDE SEQUENCE</scope>
    <source>
        <strain evidence="3">Nara gc5</strain>
    </source>
</reference>
<protein>
    <submittedName>
        <fullName evidence="3">C6 zinc finger domain-containing protein</fullName>
    </submittedName>
</protein>
<sequence length="403" mass="46153">MPWQTEIPWTLIRRPAEPWPGAVQPNKKLMNYWLENTSRMMTVTPEDNPLSFPLVEHLLYTPSLVHAVQSIGAGQEGFFYQNALETCLQQRGLAIQSLRKELQNPGQIKPATVLSVFLLGVSASWTEDKPLCYGKEHMSGARTLLERLLRDEERRHDQVVQYILGWYLYWDMTCAFVADPGDYKFSAQAERSILQAVESGQEFHSMTGISSVLFYHLASVGRHCRRVVQTGAVDPDLEAYFERTLLAWKPGHSDKTLVEMSLAYRNHGLIMLYEICGRRDQPQTNGVYRGTIHVTKNDTRTRHAIRSLAFDSLERLLETPIDAACINFHSMPLLTAGAQLQHNDTIVRVQVVERFKALYSTNRIAVNQWAIELLQELWNLRDNGNPISWPELLLSKDWTLNFA</sequence>
<dbReference type="GO" id="GO:0045944">
    <property type="term" value="P:positive regulation of transcription by RNA polymerase II"/>
    <property type="evidence" value="ECO:0007669"/>
    <property type="project" value="TreeGrafter"/>
</dbReference>
<evidence type="ECO:0000256" key="1">
    <source>
        <dbReference type="ARBA" id="ARBA00004123"/>
    </source>
</evidence>
<dbReference type="Pfam" id="PF11951">
    <property type="entry name" value="Fungal_trans_2"/>
    <property type="match status" value="1"/>
</dbReference>
<comment type="subcellular location">
    <subcellularLocation>
        <location evidence="1">Nucleus</location>
    </subcellularLocation>
</comment>
<gene>
    <name evidence="3" type="ORF">CGGC5_12137</name>
</gene>
<dbReference type="InterPro" id="IPR021858">
    <property type="entry name" value="Fun_TF"/>
</dbReference>
<dbReference type="PANTHER" id="PTHR37534:SF15">
    <property type="entry name" value="ZN(II)2CYS6 TRANSCRIPTION FACTOR (EUROFUNG)"/>
    <property type="match status" value="1"/>
</dbReference>
<dbReference type="PANTHER" id="PTHR37534">
    <property type="entry name" value="TRANSCRIPTIONAL ACTIVATOR PROTEIN UGA3"/>
    <property type="match status" value="1"/>
</dbReference>
<dbReference type="AlphaFoldDB" id="L2FKT4"/>
<keyword evidence="2" id="KW-0539">Nucleus</keyword>
<dbReference type="GO" id="GO:0005634">
    <property type="term" value="C:nucleus"/>
    <property type="evidence" value="ECO:0007669"/>
    <property type="project" value="UniProtKB-SubCell"/>
</dbReference>
<dbReference type="GO" id="GO:0003700">
    <property type="term" value="F:DNA-binding transcription factor activity"/>
    <property type="evidence" value="ECO:0007669"/>
    <property type="project" value="TreeGrafter"/>
</dbReference>
<dbReference type="EMBL" id="KB021008">
    <property type="protein sequence ID" value="ELA26947.1"/>
    <property type="molecule type" value="Genomic_DNA"/>
</dbReference>
<accession>L2FKT4</accession>
<evidence type="ECO:0000313" key="3">
    <source>
        <dbReference type="EMBL" id="ELA26947.1"/>
    </source>
</evidence>
<evidence type="ECO:0000256" key="2">
    <source>
        <dbReference type="ARBA" id="ARBA00023242"/>
    </source>
</evidence>
<dbReference type="HOGENOM" id="CLU_027436_0_0_1"/>
<organism evidence="3">
    <name type="scientific">Colletotrichum fructicola (strain Nara gc5)</name>
    <name type="common">Anthracnose fungus</name>
    <name type="synonym">Colletotrichum gloeosporioides (strain Nara gc5)</name>
    <dbReference type="NCBI Taxonomy" id="1213859"/>
    <lineage>
        <taxon>Eukaryota</taxon>
        <taxon>Fungi</taxon>
        <taxon>Dikarya</taxon>
        <taxon>Ascomycota</taxon>
        <taxon>Pezizomycotina</taxon>
        <taxon>Sordariomycetes</taxon>
        <taxon>Hypocreomycetidae</taxon>
        <taxon>Glomerellales</taxon>
        <taxon>Glomerellaceae</taxon>
        <taxon>Colletotrichum</taxon>
        <taxon>Colletotrichum gloeosporioides species complex</taxon>
    </lineage>
</organism>
<proteinExistence type="predicted"/>